<accession>A0AAD6U516</accession>
<comment type="caution">
    <text evidence="1">The sequence shown here is derived from an EMBL/GenBank/DDBJ whole genome shotgun (WGS) entry which is preliminary data.</text>
</comment>
<keyword evidence="2" id="KW-1185">Reference proteome</keyword>
<sequence>MWGQEKRAHLPAARPKLWLPPAALDPATAGTGFLVDRAAVSAIGADADDAPALAFRKRTPEDDVEVYGDAEALDSVRARRLPAGPAPVLGVAAGDTEPALRARDAAVAAVSELCRALGPRTGALGVWPYGGAFWAEFVVGIDEFGLEVEAPSLRRGAGPVGGTMVRAGGRSLERGGGSGAAAILRALHVLVVQVPGELRR</sequence>
<evidence type="ECO:0000313" key="2">
    <source>
        <dbReference type="Proteomes" id="UP001222325"/>
    </source>
</evidence>
<organism evidence="1 2">
    <name type="scientific">Mycena belliarum</name>
    <dbReference type="NCBI Taxonomy" id="1033014"/>
    <lineage>
        <taxon>Eukaryota</taxon>
        <taxon>Fungi</taxon>
        <taxon>Dikarya</taxon>
        <taxon>Basidiomycota</taxon>
        <taxon>Agaricomycotina</taxon>
        <taxon>Agaricomycetes</taxon>
        <taxon>Agaricomycetidae</taxon>
        <taxon>Agaricales</taxon>
        <taxon>Marasmiineae</taxon>
        <taxon>Mycenaceae</taxon>
        <taxon>Mycena</taxon>
    </lineage>
</organism>
<dbReference type="Proteomes" id="UP001222325">
    <property type="component" value="Unassembled WGS sequence"/>
</dbReference>
<name>A0AAD6U516_9AGAR</name>
<evidence type="ECO:0000313" key="1">
    <source>
        <dbReference type="EMBL" id="KAJ7088848.1"/>
    </source>
</evidence>
<gene>
    <name evidence="1" type="ORF">B0H15DRAFT_949480</name>
</gene>
<dbReference type="AlphaFoldDB" id="A0AAD6U516"/>
<reference evidence="1" key="1">
    <citation type="submission" date="2023-03" db="EMBL/GenBank/DDBJ databases">
        <title>Massive genome expansion in bonnet fungi (Mycena s.s.) driven by repeated elements and novel gene families across ecological guilds.</title>
        <authorList>
            <consortium name="Lawrence Berkeley National Laboratory"/>
            <person name="Harder C.B."/>
            <person name="Miyauchi S."/>
            <person name="Viragh M."/>
            <person name="Kuo A."/>
            <person name="Thoen E."/>
            <person name="Andreopoulos B."/>
            <person name="Lu D."/>
            <person name="Skrede I."/>
            <person name="Drula E."/>
            <person name="Henrissat B."/>
            <person name="Morin E."/>
            <person name="Kohler A."/>
            <person name="Barry K."/>
            <person name="LaButti K."/>
            <person name="Morin E."/>
            <person name="Salamov A."/>
            <person name="Lipzen A."/>
            <person name="Mereny Z."/>
            <person name="Hegedus B."/>
            <person name="Baldrian P."/>
            <person name="Stursova M."/>
            <person name="Weitz H."/>
            <person name="Taylor A."/>
            <person name="Grigoriev I.V."/>
            <person name="Nagy L.G."/>
            <person name="Martin F."/>
            <person name="Kauserud H."/>
        </authorList>
    </citation>
    <scope>NUCLEOTIDE SEQUENCE</scope>
    <source>
        <strain evidence="1">CBHHK173m</strain>
    </source>
</reference>
<dbReference type="EMBL" id="JARJCN010000025">
    <property type="protein sequence ID" value="KAJ7088848.1"/>
    <property type="molecule type" value="Genomic_DNA"/>
</dbReference>
<protein>
    <submittedName>
        <fullName evidence="1">Uncharacterized protein</fullName>
    </submittedName>
</protein>
<proteinExistence type="predicted"/>